<dbReference type="AlphaFoldDB" id="A0A292Q4N4"/>
<proteinExistence type="predicted"/>
<sequence>LVNINQARSTIHGSYSGNEGSHNVFGGNNTIRNTYVMPAMASVRIGNRGGVFGGEDGEPKQASRPYRLIPYSRNSTFTGRENLLELIKIFSEPTAHNRIALHGLGGSGKTQIALEYVYRCTSEGDRHAFWVQGSGLLKFSEGFRDVAQLAQIPTANAVKDEEGYLKSIKKWFEGPNSGDWILVIDNADNDAEFVGNN</sequence>
<feature type="non-terminal residue" evidence="1">
    <location>
        <position position="1"/>
    </location>
</feature>
<dbReference type="Proteomes" id="UP001412239">
    <property type="component" value="Unassembled WGS sequence"/>
</dbReference>
<accession>A0A292Q4N4</accession>
<feature type="non-terminal residue" evidence="1">
    <location>
        <position position="197"/>
    </location>
</feature>
<dbReference type="SUPFAM" id="SSF52540">
    <property type="entry name" value="P-loop containing nucleoside triphosphate hydrolases"/>
    <property type="match status" value="1"/>
</dbReference>
<organism evidence="1 2">
    <name type="scientific">Tuber aestivum</name>
    <name type="common">summer truffle</name>
    <dbReference type="NCBI Taxonomy" id="59557"/>
    <lineage>
        <taxon>Eukaryota</taxon>
        <taxon>Fungi</taxon>
        <taxon>Dikarya</taxon>
        <taxon>Ascomycota</taxon>
        <taxon>Pezizomycotina</taxon>
        <taxon>Pezizomycetes</taxon>
        <taxon>Pezizales</taxon>
        <taxon>Tuberaceae</taxon>
        <taxon>Tuber</taxon>
    </lineage>
</organism>
<reference evidence="1" key="1">
    <citation type="submission" date="2015-10" db="EMBL/GenBank/DDBJ databases">
        <authorList>
            <person name="Regsiter A."/>
            <person name="william w."/>
        </authorList>
    </citation>
    <scope>NUCLEOTIDE SEQUENCE</scope>
    <source>
        <strain evidence="1">Montdore</strain>
    </source>
</reference>
<dbReference type="InterPro" id="IPR027417">
    <property type="entry name" value="P-loop_NTPase"/>
</dbReference>
<evidence type="ECO:0000313" key="1">
    <source>
        <dbReference type="EMBL" id="CUS13680.1"/>
    </source>
</evidence>
<evidence type="ECO:0000313" key="2">
    <source>
        <dbReference type="Proteomes" id="UP001412239"/>
    </source>
</evidence>
<dbReference type="EMBL" id="LN890968">
    <property type="protein sequence ID" value="CUS13680.1"/>
    <property type="molecule type" value="Genomic_DNA"/>
</dbReference>
<gene>
    <name evidence="1" type="ORF">GSTUAT00002205001</name>
</gene>
<name>A0A292Q4N4_9PEZI</name>
<evidence type="ECO:0008006" key="3">
    <source>
        <dbReference type="Google" id="ProtNLM"/>
    </source>
</evidence>
<protein>
    <recommendedName>
        <fullName evidence="3">NB-ARC domain-containing protein</fullName>
    </recommendedName>
</protein>
<dbReference type="Gene3D" id="3.40.50.300">
    <property type="entry name" value="P-loop containing nucleotide triphosphate hydrolases"/>
    <property type="match status" value="1"/>
</dbReference>
<keyword evidence="2" id="KW-1185">Reference proteome</keyword>